<name>A0A160MX68_9GAMM</name>
<dbReference type="KEGG" id="dtx:ATSB10_03790"/>
<evidence type="ECO:0000313" key="3">
    <source>
        <dbReference type="Proteomes" id="UP000077255"/>
    </source>
</evidence>
<dbReference type="AlphaFoldDB" id="A0A160MX68"/>
<protein>
    <submittedName>
        <fullName evidence="2">Uncharacterized protein</fullName>
    </submittedName>
</protein>
<feature type="compositionally biased region" description="Basic and acidic residues" evidence="1">
    <location>
        <begin position="21"/>
        <end position="44"/>
    </location>
</feature>
<accession>A0A160MX68</accession>
<organism evidence="2 3">
    <name type="scientific">Dyella thiooxydans</name>
    <dbReference type="NCBI Taxonomy" id="445710"/>
    <lineage>
        <taxon>Bacteria</taxon>
        <taxon>Pseudomonadati</taxon>
        <taxon>Pseudomonadota</taxon>
        <taxon>Gammaproteobacteria</taxon>
        <taxon>Lysobacterales</taxon>
        <taxon>Rhodanobacteraceae</taxon>
        <taxon>Dyella</taxon>
    </lineage>
</organism>
<evidence type="ECO:0000313" key="2">
    <source>
        <dbReference type="EMBL" id="AND67833.1"/>
    </source>
</evidence>
<sequence length="55" mass="6520">MLASGGRNVSGRGDRWRHRNDRGMHDDLQRPAEPKHRDQYDHERAKHRVRHPSLA</sequence>
<reference evidence="2 3" key="1">
    <citation type="submission" date="2016-02" db="EMBL/GenBank/DDBJ databases">
        <title>Complete genome sequencing and analysis of ATSB10, Dyella thiooxydans isolated from rhizosphere soil of sunflower (Helianthus annuus L.).</title>
        <authorList>
            <person name="Lee Y."/>
            <person name="Hwangbo K."/>
            <person name="Chung H."/>
            <person name="Yoo J."/>
            <person name="Kim K.Y."/>
            <person name="Sa T.M."/>
            <person name="Um Y."/>
            <person name="Madhaiyan M."/>
        </authorList>
    </citation>
    <scope>NUCLEOTIDE SEQUENCE [LARGE SCALE GENOMIC DNA]</scope>
    <source>
        <strain evidence="2 3">ATSB10</strain>
    </source>
</reference>
<evidence type="ECO:0000256" key="1">
    <source>
        <dbReference type="SAM" id="MobiDB-lite"/>
    </source>
</evidence>
<gene>
    <name evidence="2" type="ORF">ATSB10_03790</name>
</gene>
<dbReference type="EMBL" id="CP014841">
    <property type="protein sequence ID" value="AND67833.1"/>
    <property type="molecule type" value="Genomic_DNA"/>
</dbReference>
<feature type="compositionally biased region" description="Basic residues" evidence="1">
    <location>
        <begin position="45"/>
        <end position="55"/>
    </location>
</feature>
<feature type="region of interest" description="Disordered" evidence="1">
    <location>
        <begin position="1"/>
        <end position="55"/>
    </location>
</feature>
<keyword evidence="3" id="KW-1185">Reference proteome</keyword>
<proteinExistence type="predicted"/>
<dbReference type="STRING" id="445710.ATSB10_03790"/>
<dbReference type="Proteomes" id="UP000077255">
    <property type="component" value="Chromosome"/>
</dbReference>